<dbReference type="Proteomes" id="UP000308600">
    <property type="component" value="Unassembled WGS sequence"/>
</dbReference>
<accession>A0ACD3AQS1</accession>
<gene>
    <name evidence="1" type="ORF">BDN72DRAFT_63964</name>
</gene>
<evidence type="ECO:0000313" key="2">
    <source>
        <dbReference type="Proteomes" id="UP000308600"/>
    </source>
</evidence>
<name>A0ACD3AQS1_9AGAR</name>
<keyword evidence="2" id="KW-1185">Reference proteome</keyword>
<reference evidence="1 2" key="1">
    <citation type="journal article" date="2019" name="Nat. Ecol. Evol.">
        <title>Megaphylogeny resolves global patterns of mushroom evolution.</title>
        <authorList>
            <person name="Varga T."/>
            <person name="Krizsan K."/>
            <person name="Foldi C."/>
            <person name="Dima B."/>
            <person name="Sanchez-Garcia M."/>
            <person name="Sanchez-Ramirez S."/>
            <person name="Szollosi G.J."/>
            <person name="Szarkandi J.G."/>
            <person name="Papp V."/>
            <person name="Albert L."/>
            <person name="Andreopoulos W."/>
            <person name="Angelini C."/>
            <person name="Antonin V."/>
            <person name="Barry K.W."/>
            <person name="Bougher N.L."/>
            <person name="Buchanan P."/>
            <person name="Buyck B."/>
            <person name="Bense V."/>
            <person name="Catcheside P."/>
            <person name="Chovatia M."/>
            <person name="Cooper J."/>
            <person name="Damon W."/>
            <person name="Desjardin D."/>
            <person name="Finy P."/>
            <person name="Geml J."/>
            <person name="Haridas S."/>
            <person name="Hughes K."/>
            <person name="Justo A."/>
            <person name="Karasinski D."/>
            <person name="Kautmanova I."/>
            <person name="Kiss B."/>
            <person name="Kocsube S."/>
            <person name="Kotiranta H."/>
            <person name="LaButti K.M."/>
            <person name="Lechner B.E."/>
            <person name="Liimatainen K."/>
            <person name="Lipzen A."/>
            <person name="Lukacs Z."/>
            <person name="Mihaltcheva S."/>
            <person name="Morgado L.N."/>
            <person name="Niskanen T."/>
            <person name="Noordeloos M.E."/>
            <person name="Ohm R.A."/>
            <person name="Ortiz-Santana B."/>
            <person name="Ovrebo C."/>
            <person name="Racz N."/>
            <person name="Riley R."/>
            <person name="Savchenko A."/>
            <person name="Shiryaev A."/>
            <person name="Soop K."/>
            <person name="Spirin V."/>
            <person name="Szebenyi C."/>
            <person name="Tomsovsky M."/>
            <person name="Tulloss R.E."/>
            <person name="Uehling J."/>
            <person name="Grigoriev I.V."/>
            <person name="Vagvolgyi C."/>
            <person name="Papp T."/>
            <person name="Martin F.M."/>
            <person name="Miettinen O."/>
            <person name="Hibbett D.S."/>
            <person name="Nagy L.G."/>
        </authorList>
    </citation>
    <scope>NUCLEOTIDE SEQUENCE [LARGE SCALE GENOMIC DNA]</scope>
    <source>
        <strain evidence="1 2">NL-1719</strain>
    </source>
</reference>
<proteinExistence type="predicted"/>
<organism evidence="1 2">
    <name type="scientific">Pluteus cervinus</name>
    <dbReference type="NCBI Taxonomy" id="181527"/>
    <lineage>
        <taxon>Eukaryota</taxon>
        <taxon>Fungi</taxon>
        <taxon>Dikarya</taxon>
        <taxon>Basidiomycota</taxon>
        <taxon>Agaricomycotina</taxon>
        <taxon>Agaricomycetes</taxon>
        <taxon>Agaricomycetidae</taxon>
        <taxon>Agaricales</taxon>
        <taxon>Pluteineae</taxon>
        <taxon>Pluteaceae</taxon>
        <taxon>Pluteus</taxon>
    </lineage>
</organism>
<sequence>MTFCEESTTLTADSRDPRPTARFTVVPGTGVHPISSDQSRVPHSSMPEGSPPCTPLHHKSRVHEVSLGSATLSSCISIPVDSLHRLSPFHFCHHPPFESAWNSVRVKEDQRSSCFESMRQLTNATHRSPMHRNRQERKPLQLSQKSSPNAYRSSPYRVDFDLSTTKEKEKGKRPKLAEPQNFLLTVLIDTHRTSILSNRPITRRERARLHILRGSLRGLDQARGRPFLPFAPSSKSVPCGMVKAPAGSHFYE</sequence>
<dbReference type="EMBL" id="ML208360">
    <property type="protein sequence ID" value="TFK68068.1"/>
    <property type="molecule type" value="Genomic_DNA"/>
</dbReference>
<evidence type="ECO:0000313" key="1">
    <source>
        <dbReference type="EMBL" id="TFK68068.1"/>
    </source>
</evidence>
<protein>
    <submittedName>
        <fullName evidence="1">Uncharacterized protein</fullName>
    </submittedName>
</protein>